<evidence type="ECO:0000256" key="2">
    <source>
        <dbReference type="ARBA" id="ARBA00022448"/>
    </source>
</evidence>
<evidence type="ECO:0000256" key="7">
    <source>
        <dbReference type="SAM" id="Phobius"/>
    </source>
</evidence>
<feature type="transmembrane region" description="Helical" evidence="7">
    <location>
        <begin position="170"/>
        <end position="197"/>
    </location>
</feature>
<keyword evidence="4 7" id="KW-1133">Transmembrane helix</keyword>
<proteinExistence type="predicted"/>
<feature type="transmembrane region" description="Helical" evidence="7">
    <location>
        <begin position="142"/>
        <end position="164"/>
    </location>
</feature>
<feature type="transmembrane region" description="Helical" evidence="7">
    <location>
        <begin position="247"/>
        <end position="265"/>
    </location>
</feature>
<evidence type="ECO:0000256" key="6">
    <source>
        <dbReference type="SAM" id="MobiDB-lite"/>
    </source>
</evidence>
<dbReference type="EMBL" id="KZ155832">
    <property type="protein sequence ID" value="OUS43195.1"/>
    <property type="molecule type" value="Genomic_DNA"/>
</dbReference>
<dbReference type="PANTHER" id="PTHR23504">
    <property type="entry name" value="MAJOR FACILITATOR SUPERFAMILY DOMAIN-CONTAINING PROTEIN 10"/>
    <property type="match status" value="1"/>
</dbReference>
<evidence type="ECO:0000256" key="5">
    <source>
        <dbReference type="ARBA" id="ARBA00023136"/>
    </source>
</evidence>
<gene>
    <name evidence="8" type="ORF">BE221DRAFT_194599</name>
</gene>
<dbReference type="GO" id="GO:0022857">
    <property type="term" value="F:transmembrane transporter activity"/>
    <property type="evidence" value="ECO:0007669"/>
    <property type="project" value="InterPro"/>
</dbReference>
<feature type="transmembrane region" description="Helical" evidence="7">
    <location>
        <begin position="218"/>
        <end position="235"/>
    </location>
</feature>
<dbReference type="InterPro" id="IPR036259">
    <property type="entry name" value="MFS_trans_sf"/>
</dbReference>
<feature type="compositionally biased region" description="Basic and acidic residues" evidence="6">
    <location>
        <begin position="272"/>
        <end position="290"/>
    </location>
</feature>
<dbReference type="GO" id="GO:0016020">
    <property type="term" value="C:membrane"/>
    <property type="evidence" value="ECO:0007669"/>
    <property type="project" value="UniProtKB-SubCell"/>
</dbReference>
<evidence type="ECO:0000313" key="8">
    <source>
        <dbReference type="EMBL" id="OUS43195.1"/>
    </source>
</evidence>
<name>A0A1Y5I844_OSTTA</name>
<sequence length="298" mass="32100">MCLVPLAMWFVGWMEIDKHREVENGEEEEGVVAELALLSSDETTEKGSSEVGSVATVSKGESPWWRDANVRAAIVSQVGCTFVVSTGAEMTPVWMATSYDNGGLSFSSVEIGAFGSLMGVAILSFQVFLFTRLTRKYGIVSLLTKALLVNAVTFPLHPIAHLALKKSKEVAWMIIVVLGIARGMSGPIIMGGSSLILNNASPRKTLGAVNGFSGMFGNFGRGVAPLIGGALIAMMVSMGPNTFGRDFWPFIAIGIGFCSLTILSRRLSPDLNRPRDEKRRMRTDSRRDSASEGDLSEL</sequence>
<dbReference type="PANTHER" id="PTHR23504:SF117">
    <property type="entry name" value="MAJOR FACILITATOR SUPERFAMILY PROTEIN"/>
    <property type="match status" value="1"/>
</dbReference>
<dbReference type="Proteomes" id="UP000195557">
    <property type="component" value="Unassembled WGS sequence"/>
</dbReference>
<feature type="transmembrane region" description="Helical" evidence="7">
    <location>
        <begin position="111"/>
        <end position="130"/>
    </location>
</feature>
<keyword evidence="2" id="KW-0813">Transport</keyword>
<keyword evidence="3 7" id="KW-0812">Transmembrane</keyword>
<organism evidence="8">
    <name type="scientific">Ostreococcus tauri</name>
    <name type="common">Marine green alga</name>
    <dbReference type="NCBI Taxonomy" id="70448"/>
    <lineage>
        <taxon>Eukaryota</taxon>
        <taxon>Viridiplantae</taxon>
        <taxon>Chlorophyta</taxon>
        <taxon>Mamiellophyceae</taxon>
        <taxon>Mamiellales</taxon>
        <taxon>Bathycoccaceae</taxon>
        <taxon>Ostreococcus</taxon>
    </lineage>
</organism>
<dbReference type="AlphaFoldDB" id="A0A1Y5I844"/>
<comment type="subcellular location">
    <subcellularLocation>
        <location evidence="1">Membrane</location>
        <topology evidence="1">Multi-pass membrane protein</topology>
    </subcellularLocation>
</comment>
<reference evidence="8" key="1">
    <citation type="submission" date="2017-04" db="EMBL/GenBank/DDBJ databases">
        <title>Population genomics of picophytoplankton unveils novel chromosome hypervariability.</title>
        <authorList>
            <consortium name="DOE Joint Genome Institute"/>
            <person name="Blanc-Mathieu R."/>
            <person name="Krasovec M."/>
            <person name="Hebrard M."/>
            <person name="Yau S."/>
            <person name="Desgranges E."/>
            <person name="Martin J."/>
            <person name="Schackwitz W."/>
            <person name="Kuo A."/>
            <person name="Salin G."/>
            <person name="Donnadieu C."/>
            <person name="Desdevises Y."/>
            <person name="Sanchez-Ferandin S."/>
            <person name="Moreau H."/>
            <person name="Rivals E."/>
            <person name="Grigoriev I.V."/>
            <person name="Grimsley N."/>
            <person name="Eyre-Walker A."/>
            <person name="Piganeau G."/>
        </authorList>
    </citation>
    <scope>NUCLEOTIDE SEQUENCE [LARGE SCALE GENOMIC DNA]</scope>
    <source>
        <strain evidence="8">RCC 1115</strain>
    </source>
</reference>
<evidence type="ECO:0000256" key="3">
    <source>
        <dbReference type="ARBA" id="ARBA00022692"/>
    </source>
</evidence>
<evidence type="ECO:0000256" key="4">
    <source>
        <dbReference type="ARBA" id="ARBA00022989"/>
    </source>
</evidence>
<dbReference type="Gene3D" id="1.20.1250.20">
    <property type="entry name" value="MFS general substrate transporter like domains"/>
    <property type="match status" value="1"/>
</dbReference>
<dbReference type="eggNOG" id="KOG2615">
    <property type="taxonomic scope" value="Eukaryota"/>
</dbReference>
<dbReference type="InterPro" id="IPR011701">
    <property type="entry name" value="MFS"/>
</dbReference>
<dbReference type="SUPFAM" id="SSF103473">
    <property type="entry name" value="MFS general substrate transporter"/>
    <property type="match status" value="1"/>
</dbReference>
<protein>
    <submittedName>
        <fullName evidence="8">Permease of the major facilitator superfamily</fullName>
    </submittedName>
</protein>
<accession>A0A1Y5I844</accession>
<keyword evidence="5 7" id="KW-0472">Membrane</keyword>
<evidence type="ECO:0000256" key="1">
    <source>
        <dbReference type="ARBA" id="ARBA00004141"/>
    </source>
</evidence>
<dbReference type="Pfam" id="PF07690">
    <property type="entry name" value="MFS_1"/>
    <property type="match status" value="1"/>
</dbReference>
<feature type="region of interest" description="Disordered" evidence="6">
    <location>
        <begin position="271"/>
        <end position="298"/>
    </location>
</feature>